<evidence type="ECO:0000256" key="2">
    <source>
        <dbReference type="ARBA" id="ARBA00023125"/>
    </source>
</evidence>
<dbReference type="SMART" id="SM00717">
    <property type="entry name" value="SANT"/>
    <property type="match status" value="2"/>
</dbReference>
<evidence type="ECO:0000259" key="5">
    <source>
        <dbReference type="PROSITE" id="PS50090"/>
    </source>
</evidence>
<feature type="domain" description="HTH myb-type" evidence="6">
    <location>
        <begin position="148"/>
        <end position="196"/>
    </location>
</feature>
<dbReference type="InterPro" id="IPR051575">
    <property type="entry name" value="Myb-like_DNA-bd"/>
</dbReference>
<feature type="domain" description="HTH myb-type" evidence="6">
    <location>
        <begin position="95"/>
        <end position="145"/>
    </location>
</feature>
<keyword evidence="1" id="KW-0805">Transcription regulation</keyword>
<dbReference type="PROSITE" id="PS50090">
    <property type="entry name" value="MYB_LIKE"/>
    <property type="match status" value="2"/>
</dbReference>
<keyword evidence="2" id="KW-0238">DNA-binding</keyword>
<feature type="domain" description="Myb-like" evidence="5">
    <location>
        <begin position="90"/>
        <end position="141"/>
    </location>
</feature>
<feature type="domain" description="Myb-like" evidence="5">
    <location>
        <begin position="142"/>
        <end position="192"/>
    </location>
</feature>
<proteinExistence type="predicted"/>
<dbReference type="Pfam" id="PF00249">
    <property type="entry name" value="Myb_DNA-binding"/>
    <property type="match status" value="2"/>
</dbReference>
<name>A0ABR2J018_9EUKA</name>
<organism evidence="7 8">
    <name type="scientific">Tritrichomonas musculus</name>
    <dbReference type="NCBI Taxonomy" id="1915356"/>
    <lineage>
        <taxon>Eukaryota</taxon>
        <taxon>Metamonada</taxon>
        <taxon>Parabasalia</taxon>
        <taxon>Tritrichomonadida</taxon>
        <taxon>Tritrichomonadidae</taxon>
        <taxon>Tritrichomonas</taxon>
    </lineage>
</organism>
<gene>
    <name evidence="7" type="ORF">M9Y10_006995</name>
</gene>
<protein>
    <recommendedName>
        <fullName evidence="9">Myb-like DNA-binding domain containing protein</fullName>
    </recommendedName>
</protein>
<evidence type="ECO:0000256" key="3">
    <source>
        <dbReference type="ARBA" id="ARBA00023163"/>
    </source>
</evidence>
<dbReference type="InterPro" id="IPR017930">
    <property type="entry name" value="Myb_dom"/>
</dbReference>
<dbReference type="PANTHER" id="PTHR46621:SF1">
    <property type="entry name" value="SNRNA-ACTIVATING PROTEIN COMPLEX SUBUNIT 4"/>
    <property type="match status" value="1"/>
</dbReference>
<dbReference type="PROSITE" id="PS51294">
    <property type="entry name" value="HTH_MYB"/>
    <property type="match status" value="2"/>
</dbReference>
<evidence type="ECO:0000256" key="1">
    <source>
        <dbReference type="ARBA" id="ARBA00023015"/>
    </source>
</evidence>
<comment type="caution">
    <text evidence="7">The sequence shown here is derived from an EMBL/GenBank/DDBJ whole genome shotgun (WGS) entry which is preliminary data.</text>
</comment>
<dbReference type="Proteomes" id="UP001470230">
    <property type="component" value="Unassembled WGS sequence"/>
</dbReference>
<keyword evidence="8" id="KW-1185">Reference proteome</keyword>
<reference evidence="7 8" key="1">
    <citation type="submission" date="2024-04" db="EMBL/GenBank/DDBJ databases">
        <title>Tritrichomonas musculus Genome.</title>
        <authorList>
            <person name="Alves-Ferreira E."/>
            <person name="Grigg M."/>
            <person name="Lorenzi H."/>
            <person name="Galac M."/>
        </authorList>
    </citation>
    <scope>NUCLEOTIDE SEQUENCE [LARGE SCALE GENOMIC DNA]</scope>
    <source>
        <strain evidence="7 8">EAF2021</strain>
    </source>
</reference>
<dbReference type="PANTHER" id="PTHR46621">
    <property type="entry name" value="SNRNA-ACTIVATING PROTEIN COMPLEX SUBUNIT 4"/>
    <property type="match status" value="1"/>
</dbReference>
<sequence>MKINNNSCYKSFKYVEKNQSQSNSEKDENNMIPINEECNLTTDNANTSKNFIKKLSLKKKQVKQELKINNKMLNSLLDLSVKLKSSPYVHSQTCRVPFSQEEDKKLKELANKYGKNNWSTISTFMNGRTPKQCRDRYCNYLTPGNFTGQWSNEEDELIIKLYREYGPKWSIIKKSFPYRSSNSIKNRWKFFLCRQKSNQPNSNGLNIDENINNGQININNSKINIDYEIL</sequence>
<accession>A0ABR2J018</accession>
<dbReference type="SUPFAM" id="SSF46689">
    <property type="entry name" value="Homeodomain-like"/>
    <property type="match status" value="1"/>
</dbReference>
<dbReference type="InterPro" id="IPR001005">
    <property type="entry name" value="SANT/Myb"/>
</dbReference>
<dbReference type="EMBL" id="JAPFFF010000013">
    <property type="protein sequence ID" value="KAK8871278.1"/>
    <property type="molecule type" value="Genomic_DNA"/>
</dbReference>
<keyword evidence="4" id="KW-0539">Nucleus</keyword>
<evidence type="ECO:0000259" key="6">
    <source>
        <dbReference type="PROSITE" id="PS51294"/>
    </source>
</evidence>
<dbReference type="Gene3D" id="1.10.10.60">
    <property type="entry name" value="Homeodomain-like"/>
    <property type="match status" value="2"/>
</dbReference>
<keyword evidence="3" id="KW-0804">Transcription</keyword>
<evidence type="ECO:0000313" key="7">
    <source>
        <dbReference type="EMBL" id="KAK8871278.1"/>
    </source>
</evidence>
<evidence type="ECO:0008006" key="9">
    <source>
        <dbReference type="Google" id="ProtNLM"/>
    </source>
</evidence>
<dbReference type="InterPro" id="IPR009057">
    <property type="entry name" value="Homeodomain-like_sf"/>
</dbReference>
<evidence type="ECO:0000313" key="8">
    <source>
        <dbReference type="Proteomes" id="UP001470230"/>
    </source>
</evidence>
<evidence type="ECO:0000256" key="4">
    <source>
        <dbReference type="ARBA" id="ARBA00023242"/>
    </source>
</evidence>
<dbReference type="CDD" id="cd00167">
    <property type="entry name" value="SANT"/>
    <property type="match status" value="2"/>
</dbReference>